<evidence type="ECO:0000313" key="2">
    <source>
        <dbReference type="Proteomes" id="UP000004416"/>
    </source>
</evidence>
<dbReference type="AlphaFoldDB" id="G9XJT6"/>
<comment type="caution">
    <text evidence="1">The sequence shown here is derived from an EMBL/GenBank/DDBJ whole genome shotgun (WGS) entry which is preliminary data.</text>
</comment>
<reference evidence="1 2" key="1">
    <citation type="submission" date="2011-08" db="EMBL/GenBank/DDBJ databases">
        <authorList>
            <person name="Weinstock G."/>
            <person name="Sodergren E."/>
            <person name="Clifton S."/>
            <person name="Fulton L."/>
            <person name="Fulton B."/>
            <person name="Courtney L."/>
            <person name="Fronick C."/>
            <person name="Harrison M."/>
            <person name="Strong C."/>
            <person name="Farmer C."/>
            <person name="Delahaunty K."/>
            <person name="Markovic C."/>
            <person name="Hall O."/>
            <person name="Minx P."/>
            <person name="Tomlinson C."/>
            <person name="Mitreva M."/>
            <person name="Hou S."/>
            <person name="Chen J."/>
            <person name="Wollam A."/>
            <person name="Pepin K.H."/>
            <person name="Johnson M."/>
            <person name="Bhonagiri V."/>
            <person name="Zhang X."/>
            <person name="Suruliraj S."/>
            <person name="Warren W."/>
            <person name="Chinwalla A."/>
            <person name="Mardis E.R."/>
            <person name="Wilson R.K."/>
        </authorList>
    </citation>
    <scope>NUCLEOTIDE SEQUENCE [LARGE SCALE GENOMIC DNA]</scope>
    <source>
        <strain evidence="1 2">DP7</strain>
    </source>
</reference>
<organism evidence="1 2">
    <name type="scientific">Desulfitobacterium hafniense DP7</name>
    <dbReference type="NCBI Taxonomy" id="537010"/>
    <lineage>
        <taxon>Bacteria</taxon>
        <taxon>Bacillati</taxon>
        <taxon>Bacillota</taxon>
        <taxon>Clostridia</taxon>
        <taxon>Eubacteriales</taxon>
        <taxon>Desulfitobacteriaceae</taxon>
        <taxon>Desulfitobacterium</taxon>
    </lineage>
</organism>
<evidence type="ECO:0000313" key="1">
    <source>
        <dbReference type="EMBL" id="EHL07822.1"/>
    </source>
</evidence>
<proteinExistence type="predicted"/>
<name>G9XJT6_DESHA</name>
<dbReference type="EMBL" id="AFZX01000032">
    <property type="protein sequence ID" value="EHL07822.1"/>
    <property type="molecule type" value="Genomic_DNA"/>
</dbReference>
<gene>
    <name evidence="1" type="ORF">HMPREF0322_01217</name>
</gene>
<accession>G9XJT6</accession>
<sequence length="47" mass="5571">MREALATIKIKLFQLLTISLVFKIKINLKEVSYYGFCINWFNCFIPV</sequence>
<dbReference type="Proteomes" id="UP000004416">
    <property type="component" value="Unassembled WGS sequence"/>
</dbReference>
<protein>
    <submittedName>
        <fullName evidence="1">Uncharacterized protein</fullName>
    </submittedName>
</protein>
<dbReference type="HOGENOM" id="CLU_3167217_0_0_9"/>